<accession>A0A0S4TJ85</accession>
<name>A0A0S4TJ85_CRYHO</name>
<evidence type="ECO:0000313" key="4">
    <source>
        <dbReference type="Proteomes" id="UP001429100"/>
    </source>
</evidence>
<dbReference type="Gene3D" id="3.30.40.10">
    <property type="entry name" value="Zinc/RING finger domain, C3HC4 (zinc finger)"/>
    <property type="match status" value="1"/>
</dbReference>
<dbReference type="AlphaFoldDB" id="A0A0S4TJ85"/>
<dbReference type="VEuPathDB" id="CryptoDB:Chro.70520"/>
<evidence type="ECO:0000256" key="1">
    <source>
        <dbReference type="SAM" id="Phobius"/>
    </source>
</evidence>
<evidence type="ECO:0000313" key="2">
    <source>
        <dbReference type="EMBL" id="CUV07458.1"/>
    </source>
</evidence>
<reference evidence="2" key="2">
    <citation type="submission" date="2015-08" db="EMBL/GenBank/DDBJ databases">
        <authorList>
            <person name="Babu N.S."/>
            <person name="Beckwith C.J."/>
            <person name="Beseler K.G."/>
            <person name="Brison A."/>
            <person name="Carone J.V."/>
            <person name="Caskin T.P."/>
            <person name="Diamond M."/>
            <person name="Durham M.E."/>
            <person name="Foxe J.M."/>
            <person name="Go M."/>
            <person name="Henderson B.A."/>
            <person name="Jones I.B."/>
            <person name="McGettigan J.A."/>
            <person name="Micheletti S.J."/>
            <person name="Nasrallah M.E."/>
            <person name="Ortiz D."/>
            <person name="Piller C.R."/>
            <person name="Privatt S.R."/>
            <person name="Schneider S.L."/>
            <person name="Sharp S."/>
            <person name="Smith T.C."/>
            <person name="Stanton J.D."/>
            <person name="Ullery H.E."/>
            <person name="Wilson R.J."/>
            <person name="Serrano M.G."/>
            <person name="Buck G."/>
            <person name="Lee V."/>
            <person name="Wang Y."/>
            <person name="Carvalho R."/>
            <person name="Voegtly L."/>
            <person name="Shi R."/>
            <person name="Duckworth R."/>
            <person name="Johnson A."/>
            <person name="Loviza R."/>
            <person name="Walstead R."/>
            <person name="Shah Z."/>
            <person name="Kiflezghi M."/>
            <person name="Wade K."/>
            <person name="Ball S.L."/>
            <person name="Bradley K.W."/>
            <person name="Asai D.J."/>
            <person name="Bowman C.A."/>
            <person name="Russell D.A."/>
            <person name="Pope W.H."/>
            <person name="Jacobs-Sera D."/>
            <person name="Hendrix R.W."/>
            <person name="Hatfull G.F."/>
        </authorList>
    </citation>
    <scope>NUCLEOTIDE SEQUENCE [LARGE SCALE GENOMIC DNA]</scope>
</reference>
<feature type="transmembrane region" description="Helical" evidence="1">
    <location>
        <begin position="139"/>
        <end position="156"/>
    </location>
</feature>
<reference evidence="3 4" key="3">
    <citation type="submission" date="2017-10" db="EMBL/GenBank/DDBJ databases">
        <title>Consistent, comparative and evidence-based genome annotation and re-annotation for the closely-related species, Cryptosporidium parvum, C. hominis and C. tyzzeri.</title>
        <authorList>
            <person name="Baptista R.P."/>
            <person name="Li Y."/>
            <person name="Sateriale A."/>
            <person name="Striepen B."/>
            <person name="Kissinger J.C."/>
        </authorList>
    </citation>
    <scope>NUCLEOTIDE SEQUENCE [LARGE SCALE GENOMIC DNA]</scope>
    <source>
        <strain evidence="3">30976</strain>
    </source>
</reference>
<dbReference type="EMBL" id="JTAI01000006">
    <property type="protein sequence ID" value="PPS95701.1"/>
    <property type="molecule type" value="Genomic_DNA"/>
</dbReference>
<gene>
    <name evidence="2" type="ORF">CHUDEA7_4700</name>
    <name evidence="3" type="ORF">GY17_00002354</name>
</gene>
<dbReference type="VEuPathDB" id="CryptoDB:ChTU502y2012_407g2320"/>
<dbReference type="EMBL" id="LN877953">
    <property type="protein sequence ID" value="CUV07458.1"/>
    <property type="molecule type" value="Genomic_DNA"/>
</dbReference>
<dbReference type="OrthoDB" id="429628at2759"/>
<dbReference type="Proteomes" id="UP000199752">
    <property type="component" value="Chromosome 7"/>
</dbReference>
<dbReference type="VEuPathDB" id="CryptoDB:GY17_00002354"/>
<sequence length="216" mass="24690">MPEYIQIVGDEDSRSNTNDTCFICLEDSSQGKLKRCCSQCYAVVHGKCWSKWSSSQQIAILRSILLGEERRELNLCSICRSGSIKIEHSEDDSEDFSKALNGGLIYRFFRIVANRVYGNQYGSFMVSSVDNPFSNLRTLLINGVFLSLFFIYILYQEEHSDAKSLITISLWAYITLVLQFLTITGVYRRQALDELGIDEPSLTDTYESVRPNDQIR</sequence>
<feature type="transmembrane region" description="Helical" evidence="1">
    <location>
        <begin position="168"/>
        <end position="187"/>
    </location>
</feature>
<dbReference type="Proteomes" id="UP001429100">
    <property type="component" value="Unassembled WGS sequence"/>
</dbReference>
<evidence type="ECO:0000313" key="3">
    <source>
        <dbReference type="EMBL" id="PPS95701.1"/>
    </source>
</evidence>
<keyword evidence="1" id="KW-0812">Transmembrane</keyword>
<organism evidence="2">
    <name type="scientific">Cryptosporidium hominis</name>
    <dbReference type="NCBI Taxonomy" id="237895"/>
    <lineage>
        <taxon>Eukaryota</taxon>
        <taxon>Sar</taxon>
        <taxon>Alveolata</taxon>
        <taxon>Apicomplexa</taxon>
        <taxon>Conoidasida</taxon>
        <taxon>Coccidia</taxon>
        <taxon>Eucoccidiorida</taxon>
        <taxon>Eimeriorina</taxon>
        <taxon>Cryptosporidiidae</taxon>
        <taxon>Cryptosporidium</taxon>
    </lineage>
</organism>
<proteinExistence type="predicted"/>
<keyword evidence="4" id="KW-1185">Reference proteome</keyword>
<protein>
    <submittedName>
        <fullName evidence="3">Zinc finger containing protein</fullName>
    </submittedName>
</protein>
<keyword evidence="1" id="KW-1133">Transmembrane helix</keyword>
<dbReference type="VEuPathDB" id="CryptoDB:CHUDEA7_4700"/>
<dbReference type="InterPro" id="IPR013083">
    <property type="entry name" value="Znf_RING/FYVE/PHD"/>
</dbReference>
<reference evidence="3 4" key="1">
    <citation type="submission" date="2014-11" db="EMBL/GenBank/DDBJ databases">
        <title>Comparative genomic analysis of Cryptosporidium hominis reveals occurrence of genetic recombination in virulent subtypes.</title>
        <authorList>
            <person name="Guo Y."/>
            <person name="Tang K."/>
            <person name="Frace M."/>
            <person name="Li N."/>
            <person name="Roellig D.M."/>
            <person name="Sammons S."/>
            <person name="Knipe K."/>
            <person name="Rowe L."/>
            <person name="Feng Y."/>
            <person name="Xiao L."/>
        </authorList>
    </citation>
    <scope>NUCLEOTIDE SEQUENCE [LARGE SCALE GENOMIC DNA]</scope>
    <source>
        <strain evidence="3">30976</strain>
    </source>
</reference>
<keyword evidence="1" id="KW-0472">Membrane</keyword>